<proteinExistence type="predicted"/>
<evidence type="ECO:0000313" key="1">
    <source>
        <dbReference type="EMBL" id="VVU99533.1"/>
    </source>
</evidence>
<dbReference type="EMBL" id="CABVMM010000003">
    <property type="protein sequence ID" value="VVU99533.1"/>
    <property type="molecule type" value="Genomic_DNA"/>
</dbReference>
<sequence length="310" mass="34162">MKYLYRLPVLLVLLAFGPKGHSQQDSQFTQYMYNTQTVNPAYAGSRGLLSFTSLYRSQWVGLEGAPETLNFGVSSPLGERVGGGLTFFRDEIGISVEKNITTNFSYTLPLNEREAYFSFGLGAGVNMLDVDYSKLNPNDVTDPSFSPSNNVENLTSPVIGLGLYFRSGDTWYVGLSAPNLLETDHYDTASVSKAKEKMNVYLIGGYVFDLSQDLKFKPALLAKAVEGAPVAVDASANFLLWDKLTAGAAYRWDSAVSGLIGFQFSRAIFVGYAYDHDLTDLSNYNSGSHEFFLRFELGGSDRGIISPRFF</sequence>
<protein>
    <submittedName>
        <fullName evidence="1">Uncharacterized protein</fullName>
    </submittedName>
</protein>
<organism evidence="1 2">
    <name type="scientific">Mesonia oceanica</name>
    <dbReference type="NCBI Taxonomy" id="2687242"/>
    <lineage>
        <taxon>Bacteria</taxon>
        <taxon>Pseudomonadati</taxon>
        <taxon>Bacteroidota</taxon>
        <taxon>Flavobacteriia</taxon>
        <taxon>Flavobacteriales</taxon>
        <taxon>Flavobacteriaceae</taxon>
        <taxon>Mesonia</taxon>
    </lineage>
</organism>
<dbReference type="Proteomes" id="UP000356253">
    <property type="component" value="Unassembled WGS sequence"/>
</dbReference>
<comment type="caution">
    <text evidence="1">The sequence shown here is derived from an EMBL/GenBank/DDBJ whole genome shotgun (WGS) entry which is preliminary data.</text>
</comment>
<gene>
    <name evidence="1" type="ORF">FVB9532_00787</name>
</gene>
<evidence type="ECO:0000313" key="2">
    <source>
        <dbReference type="Proteomes" id="UP000356253"/>
    </source>
</evidence>
<accession>A0AC61Y4V4</accession>
<reference evidence="1" key="1">
    <citation type="submission" date="2019-09" db="EMBL/GenBank/DDBJ databases">
        <authorList>
            <person name="Rodrigo-Torres L."/>
            <person name="Arahal R. D."/>
            <person name="Lucena T."/>
        </authorList>
    </citation>
    <scope>NUCLEOTIDE SEQUENCE</scope>
    <source>
        <strain evidence="1">ISS653</strain>
    </source>
</reference>
<keyword evidence="2" id="KW-1185">Reference proteome</keyword>
<name>A0AC61Y4V4_9FLAO</name>